<dbReference type="GO" id="GO:0042393">
    <property type="term" value="F:histone binding"/>
    <property type="evidence" value="ECO:0007669"/>
    <property type="project" value="TreeGrafter"/>
</dbReference>
<name>A0A8W8K3I4_MAGGI</name>
<dbReference type="InterPro" id="IPR038718">
    <property type="entry name" value="SNF2-like_sf"/>
</dbReference>
<dbReference type="CDD" id="cd18793">
    <property type="entry name" value="SF2_C_SNF"/>
    <property type="match status" value="1"/>
</dbReference>
<feature type="compositionally biased region" description="Acidic residues" evidence="14">
    <location>
        <begin position="591"/>
        <end position="602"/>
    </location>
</feature>
<evidence type="ECO:0000256" key="6">
    <source>
        <dbReference type="ARBA" id="ARBA00022806"/>
    </source>
</evidence>
<keyword evidence="3" id="KW-0597">Phosphoprotein</keyword>
<evidence type="ECO:0000313" key="20">
    <source>
        <dbReference type="Proteomes" id="UP000005408"/>
    </source>
</evidence>
<reference evidence="19" key="1">
    <citation type="submission" date="2022-08" db="UniProtKB">
        <authorList>
            <consortium name="EnsemblMetazoa"/>
        </authorList>
    </citation>
    <scope>IDENTIFICATION</scope>
    <source>
        <strain evidence="19">05x7-T-G4-1.051#20</strain>
    </source>
</reference>
<feature type="compositionally biased region" description="Basic and acidic residues" evidence="14">
    <location>
        <begin position="1731"/>
        <end position="1745"/>
    </location>
</feature>
<evidence type="ECO:0000259" key="16">
    <source>
        <dbReference type="PROSITE" id="PS51192"/>
    </source>
</evidence>
<keyword evidence="5" id="KW-0378">Hydrolase</keyword>
<dbReference type="FunFam" id="3.40.50.300:FF:000529">
    <property type="entry name" value="helicase SRCAP isoform X1"/>
    <property type="match status" value="1"/>
</dbReference>
<evidence type="ECO:0000256" key="14">
    <source>
        <dbReference type="SAM" id="MobiDB-lite"/>
    </source>
</evidence>
<keyword evidence="9" id="KW-0805">Transcription regulation</keyword>
<dbReference type="CDD" id="cd18003">
    <property type="entry name" value="DEXQc_SRCAP"/>
    <property type="match status" value="1"/>
</dbReference>
<feature type="compositionally biased region" description="Basic and acidic residues" evidence="14">
    <location>
        <begin position="564"/>
        <end position="590"/>
    </location>
</feature>
<evidence type="ECO:0008006" key="21">
    <source>
        <dbReference type="Google" id="ProtNLM"/>
    </source>
</evidence>
<dbReference type="Gene3D" id="3.40.50.300">
    <property type="entry name" value="P-loop containing nucleotide triphosphate hydrolases"/>
    <property type="match status" value="1"/>
</dbReference>
<feature type="domain" description="Myb-like" evidence="15">
    <location>
        <begin position="2653"/>
        <end position="2714"/>
    </location>
</feature>
<evidence type="ECO:0000256" key="12">
    <source>
        <dbReference type="ARBA" id="ARBA00023242"/>
    </source>
</evidence>
<dbReference type="FunFam" id="1.20.120.850:FF:000012">
    <property type="entry name" value="protein PHOTOPERIOD-INDEPENDENT EARLY FLOWERING 1 isoform X3"/>
    <property type="match status" value="1"/>
</dbReference>
<keyword evidence="8" id="KW-0156">Chromatin regulator</keyword>
<keyword evidence="12" id="KW-0539">Nucleus</keyword>
<dbReference type="EnsemblMetazoa" id="G21785.1">
    <property type="protein sequence ID" value="G21785.1:cds"/>
    <property type="gene ID" value="G21785"/>
</dbReference>
<feature type="compositionally biased region" description="Polar residues" evidence="14">
    <location>
        <begin position="1133"/>
        <end position="1156"/>
    </location>
</feature>
<keyword evidence="20" id="KW-1185">Reference proteome</keyword>
<comment type="subcellular location">
    <subcellularLocation>
        <location evidence="1">Nucleus</location>
    </subcellularLocation>
</comment>
<dbReference type="FunFam" id="3.40.50.10810:FF:000005">
    <property type="entry name" value="Photoperiod-independent early flowering 1"/>
    <property type="match status" value="1"/>
</dbReference>
<sequence length="3480" mass="384748">MSNQTVKNTSSLLGASSSTPASSNRSSIDSKPTALNLTFPNLTALANQSGPSPKKKVKLEEMPATTQEIANRRKLILDLKYKSMLDIKEPYIDNLTEMYFLQNGGNLMDFHGWKKRPTPQLVQFLKSGCLDSDDEEESSLERKINNEVKVITCSGSNIPLATPVAISTTLPPSVAALNQQGFDLRRPGGRHGMIFGHVQHLSQTPTIVPILQASPIILPGSVTADSITSKSAIQAIPQAKTVNTTIVTTVASSTVSMPQLHSHLAKAITENKSSVVQTSLTVSAVVTSSPKITASTSVLQTTKSPPISPSLQQSKVPIISGVYDGTPGVGTQEAIVERAKQEAQVMQRVAELRKEGLWSTRKLPKVQESPRNKGHWDYLLEEMQWLAADFTQERKWKKAAARKVAKMVSKYFQDLEQREIKAEKEEALKLKKIASQLAKQVREFWSNIEKVVQYKAQARLEEKRKKALDLHLNFIVDQTEKYSTWLTEGLKKEGGSLGSGSNVVTPSHSDVGDDEFKPLKDDVSDDEETIEREEAELDQLNSKAELDALQKESELPIEELLKTLPKEVLEHPISESSDKDDKKDTEFKMTEDEEKDEEETIAEQENYEKRIDYSKELIDLKDEGEMTMKELYEKYAGAYDSDFEIPEEEGDSGDEDSSQEEEEEEEEESDEDEEEEEILEEDEKEDIGLEFLTKKDDDSKSMGDFDQDGPGKDISDIAAQAQSLQPKGYTLETTTVKTAVPFLLKHSLREYQHVGLDWLATMYEQRLNGILADEMGLGKTIQTIALLAHLACEKSIWGPHLIVVPTSVMLNWEMEIKKWCPAFKILTYYGTLKERKLKRQGWTKTNAFHICITSYKLVIQDHQSFRRKKWKYFILDEAQNIKNFKSQRWQTLLNFQSQRRLLLTGTPLQNSLMELWSLMHFLMPHVFQSHKEFKEWFANPLTGMIEGSHEYNENLIKRLHKVLRPFLLRRLKQDVEKQMPKKYEHVVMCHLSKRQRYLYDDFMSQTKTKETLATGHFMSVINILMQLRKVCNHPSLFDPRPIVSPFKTEGINYCVPSLVLNCLNYNPFKEIDLHSLYPCLAEMELNLPAFVAHRVKKLQIKKTLIEEIHSQPEDYSRPPCGKLKQFVLKTGRASPSATGRSSPDSPVQTGLKTETANGVPIKNIQTPGLSALPATSSLSTSKVQAQSVGQTGVQQPLTVHIQQTDQGARLMIPAGQLSQLPAGFIQIVQTSTGQQIIATSSPMSTSSQILASIPTSSVQALSVTTTTTSSYVVNGPPIITTVASSTSSTLVTSVNAQVKTTPAVQLPSITSAGVASRPVMRVSPLSSQAPNSTTKDSSVSKLSRAEVTTTTVSLGSKTSVLLCDDVRYKSSPFYMESLTSKLQKLREQKLDFLAKINKRRCECRPVYGEDLCNAVDAFKDMNKTSVKNNTWKGLGMAYCHNMKSWRNPNHPDIYWKQTTVLSELVHSPMEFLQQMNDILSRFVFVTPSIVSPQIQLHASHPSPSYLSEQRRTEFCLRQHISSQTDSLHLISSKMTVQFPELRLIQYDCGKLQVMDILLRQLKSGSHRVLIFTQMTKMLNILEAFLNYHGHRYLRLDGTTKVEQRQFLMERFNADKRIFAFILSTRSGGIGVNLTGADTVIFYDSDWNPTMDAQAQDRCHRIGQTRDVHIYRLISERTVEENILKKANQKRMLGDMAIEGGNFTTAFFKEQTIHELFTEPSGLESLADEISKKEKSKEEVTEKSEETNAGGDAVEEYRVQSEKNIMAQFEKVLAKAEDETDAQATDLVKAEQKAELAEFDEDIPWDEREAELKKEEELSKVEQEIAMLDKELTPVERYAVNFIEIETDPMEELEIGEDDIENVKKDWELGRLKALKEEEERRAELEEDEMLYIYSRDDAYNQVKKKSKKAQKANKAAAKVVTPSRITPVRNKPKQFIDDEYVLSSGRSVKITPRVTAYKNSISPRFSVGRSKKSNKVLAKAEAVVVNEEGDRSINVTYKSTSKAIKIKRKVLIDNNVTIPNDEDVIPLEKTPKLVQKKGRGRPSILKQGRDKPPCTFSTPQQPVINSTSPQKMVQLPKAVIQQAQVQPAKTQQTPTTQPTIAQLMYQAHQQTSSIQFARQSAPTLPNQTISTSQLLSASQLQHLKQIISKAAHTKLASPKGSTTGIIQTGQPNLHQLTVKSNQNQPAIQLVGHTSVIAQPQTVNVSPQVSQIVNQGQNQTIQYLTQPSSLTSVRPAQAIQQVVSHNSAGQPTLQFIKVNTSNAQQPVLQYCVNTSGGNTGQVRIQNAAQQNQQGVVLLQLGGGKAIPMSLGQRSPLSVPIARLVASRSVANTSQKIGSLVQQNATPQHFVARAVQPTRISAPISRFQTASVASLGSPGFPNNTAVSSHQPHNIPTVVQTRYRIPKIGQQQLKETPSNTQSAPTPFWNPNLVIRTRKAVAPKEVVERGGKSDNLPFVIGKSNPHAAQTSSNGGSPNQFISLLKAGSASGQVSNVVIKENAVISSQGMVVVSQANSEAPITTNGPTVNQVFLSDIDQEKMPMWAPPTPPHDDNDIYIDQSLLFLYEPNVMPETQLPPVYIKKEHKKPKIESITTRQKKQRKEEQTRVPRSLFDRPTAQLLKIRREHKQKSGLLKPFRPVPPPIVKPNADSSDHPEWLIHEDWALLQAVQSLFDVPLNLMVVSPAHHPNWDLVADVVNTCSRVYRSAKQCKNRYENVIIPREEGRILYDINPRKQSKKTKGIYKTKNNRPMRTSQLHIQDNSQAVTMLYSFRFESAKQIAAKRPPPLKQTLVNPTLKNPKHASVLSENNINYDQPLNPMSVAEIRAQRIQREKKQNQVAAQATADQQLTVQRTGAQGTATTGTTVVHQTTPSMTVTSVAQPVQTAVVSSTVLTGVVQKAAIGQVSVSLPRTASGNIVVNTQGGVPTNFAAINRRMSQQATSIAQPATVTVAGSLTPANIRTQRTAAPLTIQEITAIASQPQVTTSISTGQQVARPQLQTTVTGAQLAAVQRSSTGQQLTQQTVTRNLTPQQLQQLQQRQQNLINQQKLQSQQQLRMQKLNLTQQQLKQLQQQQQGRGPKVIASGLVGQLTSIPAQVQHITQSASVAGTSGTQLVKTVSAPVGGVQIPVSTVNINVSVPQQKGVIGKAASVSQLPQAKIQHIQQIQQIRQQQGIKQPQKITSVGQQVGKGQSFPLNAVQIIQQPASGSGGRHLTYSLQQFMQQNKGSGMIITSQPIITTVTQSQQPQGQMVTKVLGSSAVPTTHLQTLSATPISVTHVSAVQASNVTAQPTASTISITGVGSQAGKPLTVNTVAQDGSTGTTIQVQPSPSATQLGSQTTTQQLIPQQMVQQVSVTSHTAQKILTQTAHQIQVTPGTIQQVQSGNIAQVVSATPTAVTVTITPAAQSNLGTGTLLQQPVVVTQATTQPSTVTSQAALAAAAALPTTTLTVASAVQSLSQPQQTQATPCAAKPSAPYAMRTRNHPKT</sequence>
<feature type="region of interest" description="Disordered" evidence="14">
    <location>
        <begin position="2034"/>
        <end position="2066"/>
    </location>
</feature>
<dbReference type="GO" id="GO:0010468">
    <property type="term" value="P:regulation of gene expression"/>
    <property type="evidence" value="ECO:0007669"/>
    <property type="project" value="UniProtKB-ARBA"/>
</dbReference>
<dbReference type="GO" id="GO:0004386">
    <property type="term" value="F:helicase activity"/>
    <property type="evidence" value="ECO:0007669"/>
    <property type="project" value="UniProtKB-KW"/>
</dbReference>
<proteinExistence type="inferred from homology"/>
<feature type="compositionally biased region" description="Polar residues" evidence="14">
    <location>
        <begin position="1324"/>
        <end position="1342"/>
    </location>
</feature>
<dbReference type="PANTHER" id="PTHR45685">
    <property type="entry name" value="HELICASE SRCAP-RELATED"/>
    <property type="match status" value="1"/>
</dbReference>
<dbReference type="GO" id="GO:0010557">
    <property type="term" value="P:positive regulation of macromolecule biosynthetic process"/>
    <property type="evidence" value="ECO:0007669"/>
    <property type="project" value="UniProtKB-ARBA"/>
</dbReference>
<feature type="region of interest" description="Disordered" evidence="14">
    <location>
        <begin position="1322"/>
        <end position="1342"/>
    </location>
</feature>
<dbReference type="GO" id="GO:0003677">
    <property type="term" value="F:DNA binding"/>
    <property type="evidence" value="ECO:0007669"/>
    <property type="project" value="UniProtKB-KW"/>
</dbReference>
<feature type="coiled-coil region" evidence="13">
    <location>
        <begin position="1868"/>
        <end position="1915"/>
    </location>
</feature>
<feature type="region of interest" description="Disordered" evidence="14">
    <location>
        <begin position="1131"/>
        <end position="1158"/>
    </location>
</feature>
<feature type="domain" description="Helicase C-terminal" evidence="17">
    <location>
        <begin position="1553"/>
        <end position="1703"/>
    </location>
</feature>
<keyword evidence="6" id="KW-0347">Helicase</keyword>
<feature type="compositionally biased region" description="Basic and acidic residues" evidence="14">
    <location>
        <begin position="692"/>
        <end position="714"/>
    </location>
</feature>
<evidence type="ECO:0000256" key="7">
    <source>
        <dbReference type="ARBA" id="ARBA00022840"/>
    </source>
</evidence>
<evidence type="ECO:0000256" key="9">
    <source>
        <dbReference type="ARBA" id="ARBA00023015"/>
    </source>
</evidence>
<evidence type="ECO:0000259" key="17">
    <source>
        <dbReference type="PROSITE" id="PS51194"/>
    </source>
</evidence>
<dbReference type="SMART" id="SM00573">
    <property type="entry name" value="HSA"/>
    <property type="match status" value="1"/>
</dbReference>
<dbReference type="Gene3D" id="1.20.120.850">
    <property type="entry name" value="SWI2/SNF2 ATPases, N-terminal domain"/>
    <property type="match status" value="1"/>
</dbReference>
<feature type="compositionally biased region" description="Basic and acidic residues" evidence="14">
    <location>
        <begin position="606"/>
        <end position="621"/>
    </location>
</feature>
<feature type="domain" description="Helicase ATP-binding" evidence="16">
    <location>
        <begin position="760"/>
        <end position="925"/>
    </location>
</feature>
<dbReference type="InterPro" id="IPR001650">
    <property type="entry name" value="Helicase_C-like"/>
</dbReference>
<feature type="compositionally biased region" description="Low complexity" evidence="14">
    <location>
        <begin position="8"/>
        <end position="27"/>
    </location>
</feature>
<dbReference type="PROSITE" id="PS51204">
    <property type="entry name" value="HSA"/>
    <property type="match status" value="1"/>
</dbReference>
<feature type="compositionally biased region" description="Acidic residues" evidence="14">
    <location>
        <begin position="523"/>
        <end position="533"/>
    </location>
</feature>
<keyword evidence="13" id="KW-0175">Coiled coil</keyword>
<keyword evidence="4" id="KW-0547">Nucleotide-binding</keyword>
<dbReference type="PROSITE" id="PS51192">
    <property type="entry name" value="HELICASE_ATP_BIND_1"/>
    <property type="match status" value="1"/>
</dbReference>
<evidence type="ECO:0000256" key="8">
    <source>
        <dbReference type="ARBA" id="ARBA00022853"/>
    </source>
</evidence>
<feature type="region of interest" description="Disordered" evidence="14">
    <location>
        <begin position="2583"/>
        <end position="2604"/>
    </location>
</feature>
<dbReference type="GO" id="GO:0005524">
    <property type="term" value="F:ATP binding"/>
    <property type="evidence" value="ECO:0007669"/>
    <property type="project" value="UniProtKB-KW"/>
</dbReference>
<evidence type="ECO:0000256" key="1">
    <source>
        <dbReference type="ARBA" id="ARBA00004123"/>
    </source>
</evidence>
<dbReference type="GO" id="GO:0000812">
    <property type="term" value="C:Swr1 complex"/>
    <property type="evidence" value="ECO:0007669"/>
    <property type="project" value="TreeGrafter"/>
</dbReference>
<feature type="region of interest" description="Disordered" evidence="14">
    <location>
        <begin position="494"/>
        <end position="533"/>
    </location>
</feature>
<dbReference type="PROSITE" id="PS50090">
    <property type="entry name" value="MYB_LIKE"/>
    <property type="match status" value="1"/>
</dbReference>
<keyword evidence="10" id="KW-0238">DNA-binding</keyword>
<evidence type="ECO:0000256" key="10">
    <source>
        <dbReference type="ARBA" id="ARBA00023125"/>
    </source>
</evidence>
<dbReference type="InterPro" id="IPR027417">
    <property type="entry name" value="P-loop_NTPase"/>
</dbReference>
<keyword evidence="7" id="KW-0067">ATP-binding</keyword>
<dbReference type="GO" id="GO:0006338">
    <property type="term" value="P:chromatin remodeling"/>
    <property type="evidence" value="ECO:0007669"/>
    <property type="project" value="TreeGrafter"/>
</dbReference>
<organism evidence="19 20">
    <name type="scientific">Magallana gigas</name>
    <name type="common">Pacific oyster</name>
    <name type="synonym">Crassostrea gigas</name>
    <dbReference type="NCBI Taxonomy" id="29159"/>
    <lineage>
        <taxon>Eukaryota</taxon>
        <taxon>Metazoa</taxon>
        <taxon>Spiralia</taxon>
        <taxon>Lophotrochozoa</taxon>
        <taxon>Mollusca</taxon>
        <taxon>Bivalvia</taxon>
        <taxon>Autobranchia</taxon>
        <taxon>Pteriomorphia</taxon>
        <taxon>Ostreida</taxon>
        <taxon>Ostreoidea</taxon>
        <taxon>Ostreidae</taxon>
        <taxon>Magallana</taxon>
    </lineage>
</organism>
<feature type="compositionally biased region" description="Low complexity" evidence="14">
    <location>
        <begin position="3453"/>
        <end position="3464"/>
    </location>
</feature>
<feature type="compositionally biased region" description="Acidic residues" evidence="14">
    <location>
        <begin position="641"/>
        <end position="685"/>
    </location>
</feature>
<feature type="compositionally biased region" description="Polar residues" evidence="14">
    <location>
        <begin position="2055"/>
        <end position="2066"/>
    </location>
</feature>
<protein>
    <recommendedName>
        <fullName evidence="21">Helicase domino</fullName>
    </recommendedName>
</protein>
<dbReference type="InterPro" id="IPR050520">
    <property type="entry name" value="INO80/SWR1_helicase"/>
</dbReference>
<feature type="region of interest" description="Disordered" evidence="14">
    <location>
        <begin position="638"/>
        <end position="714"/>
    </location>
</feature>
<comment type="similarity">
    <text evidence="2">Belongs to the SNF2/RAD54 helicase family. SWR1 subfamily.</text>
</comment>
<feature type="region of interest" description="Disordered" evidence="14">
    <location>
        <begin position="3453"/>
        <end position="3480"/>
    </location>
</feature>
<dbReference type="InterPro" id="IPR014012">
    <property type="entry name" value="HSA_dom"/>
</dbReference>
<dbReference type="SMART" id="SM00490">
    <property type="entry name" value="HELICc"/>
    <property type="match status" value="1"/>
</dbReference>
<accession>A0A8W8K3I4</accession>
<feature type="region of interest" description="Disordered" evidence="14">
    <location>
        <begin position="1731"/>
        <end position="1750"/>
    </location>
</feature>
<feature type="compositionally biased region" description="Basic and acidic residues" evidence="14">
    <location>
        <begin position="510"/>
        <end position="522"/>
    </location>
</feature>
<dbReference type="Proteomes" id="UP000005408">
    <property type="component" value="Unassembled WGS sequence"/>
</dbReference>
<evidence type="ECO:0000256" key="11">
    <source>
        <dbReference type="ARBA" id="ARBA00023163"/>
    </source>
</evidence>
<dbReference type="Pfam" id="PF00176">
    <property type="entry name" value="SNF2-rel_dom"/>
    <property type="match status" value="1"/>
</dbReference>
<dbReference type="GO" id="GO:0016887">
    <property type="term" value="F:ATP hydrolysis activity"/>
    <property type="evidence" value="ECO:0007669"/>
    <property type="project" value="TreeGrafter"/>
</dbReference>
<dbReference type="InterPro" id="IPR014001">
    <property type="entry name" value="Helicase_ATP-bd"/>
</dbReference>
<dbReference type="Gene3D" id="3.40.50.10810">
    <property type="entry name" value="Tandem AAA-ATPase domain"/>
    <property type="match status" value="1"/>
</dbReference>
<evidence type="ECO:0000256" key="13">
    <source>
        <dbReference type="SAM" id="Coils"/>
    </source>
</evidence>
<evidence type="ECO:0000256" key="3">
    <source>
        <dbReference type="ARBA" id="ARBA00022553"/>
    </source>
</evidence>
<dbReference type="GO" id="GO:0140096">
    <property type="term" value="F:catalytic activity, acting on a protein"/>
    <property type="evidence" value="ECO:0007669"/>
    <property type="project" value="UniProtKB-ARBA"/>
</dbReference>
<evidence type="ECO:0000313" key="19">
    <source>
        <dbReference type="EnsemblMetazoa" id="G21785.1:cds"/>
    </source>
</evidence>
<evidence type="ECO:0000256" key="2">
    <source>
        <dbReference type="ARBA" id="ARBA00009220"/>
    </source>
</evidence>
<evidence type="ECO:0000256" key="5">
    <source>
        <dbReference type="ARBA" id="ARBA00022801"/>
    </source>
</evidence>
<dbReference type="PANTHER" id="PTHR45685:SF1">
    <property type="entry name" value="HELICASE SRCAP"/>
    <property type="match status" value="1"/>
</dbReference>
<dbReference type="SUPFAM" id="SSF52540">
    <property type="entry name" value="P-loop containing nucleoside triphosphate hydrolases"/>
    <property type="match status" value="2"/>
</dbReference>
<dbReference type="Pfam" id="PF00271">
    <property type="entry name" value="Helicase_C"/>
    <property type="match status" value="1"/>
</dbReference>
<feature type="domain" description="HSA" evidence="18">
    <location>
        <begin position="363"/>
        <end position="435"/>
    </location>
</feature>
<dbReference type="InterPro" id="IPR000330">
    <property type="entry name" value="SNF2_N"/>
</dbReference>
<dbReference type="InterPro" id="IPR001005">
    <property type="entry name" value="SANT/Myb"/>
</dbReference>
<evidence type="ECO:0000256" key="4">
    <source>
        <dbReference type="ARBA" id="ARBA00022741"/>
    </source>
</evidence>
<dbReference type="PROSITE" id="PS51194">
    <property type="entry name" value="HELICASE_CTER"/>
    <property type="match status" value="1"/>
</dbReference>
<dbReference type="InterPro" id="IPR049730">
    <property type="entry name" value="SNF2/RAD54-like_C"/>
</dbReference>
<feature type="region of interest" description="Disordered" evidence="14">
    <location>
        <begin position="1"/>
        <end position="32"/>
    </location>
</feature>
<evidence type="ECO:0000259" key="18">
    <source>
        <dbReference type="PROSITE" id="PS51204"/>
    </source>
</evidence>
<keyword evidence="11" id="KW-0804">Transcription</keyword>
<feature type="region of interest" description="Disordered" evidence="14">
    <location>
        <begin position="564"/>
        <end position="621"/>
    </location>
</feature>
<dbReference type="SMART" id="SM00487">
    <property type="entry name" value="DEXDc"/>
    <property type="match status" value="1"/>
</dbReference>
<evidence type="ECO:0000259" key="15">
    <source>
        <dbReference type="PROSITE" id="PS50090"/>
    </source>
</evidence>
<dbReference type="Pfam" id="PF07529">
    <property type="entry name" value="HSA"/>
    <property type="match status" value="1"/>
</dbReference>